<keyword evidence="1" id="KW-0472">Membrane</keyword>
<reference evidence="4" key="3">
    <citation type="submission" date="2015-04" db="UniProtKB">
        <authorList>
            <consortium name="EnsemblPlants"/>
        </authorList>
    </citation>
    <scope>IDENTIFICATION</scope>
    <source>
        <strain evidence="4">cv. Jemalong A17</strain>
    </source>
</reference>
<accession>A0A072TPH9</accession>
<gene>
    <name evidence="2" type="ordered locus">MTR_8g446760</name>
    <name evidence="3" type="ORF">MtrunA17_Chr8g0356161</name>
</gene>
<evidence type="ECO:0000313" key="5">
    <source>
        <dbReference type="Proteomes" id="UP000002051"/>
    </source>
</evidence>
<evidence type="ECO:0000313" key="6">
    <source>
        <dbReference type="Proteomes" id="UP000265566"/>
    </source>
</evidence>
<dbReference type="PaxDb" id="3880-AES85710"/>
<reference evidence="2 5" key="2">
    <citation type="journal article" date="2014" name="BMC Genomics">
        <title>An improved genome release (version Mt4.0) for the model legume Medicago truncatula.</title>
        <authorList>
            <person name="Tang H."/>
            <person name="Krishnakumar V."/>
            <person name="Bidwell S."/>
            <person name="Rosen B."/>
            <person name="Chan A."/>
            <person name="Zhou S."/>
            <person name="Gentzbittel L."/>
            <person name="Childs K.L."/>
            <person name="Yandell M."/>
            <person name="Gundlach H."/>
            <person name="Mayer K.F."/>
            <person name="Schwartz D.C."/>
            <person name="Town C.D."/>
        </authorList>
    </citation>
    <scope>GENOME REANNOTATION</scope>
    <source>
        <strain evidence="2">A17</strain>
        <strain evidence="4 5">cv. Jemalong A17</strain>
    </source>
</reference>
<keyword evidence="1 2" id="KW-0812">Transmembrane</keyword>
<dbReference type="Proteomes" id="UP000265566">
    <property type="component" value="Chromosome 8"/>
</dbReference>
<dbReference type="HOGENOM" id="CLU_2945257_0_0_1"/>
<keyword evidence="5" id="KW-1185">Reference proteome</keyword>
<evidence type="ECO:0000313" key="2">
    <source>
        <dbReference type="EMBL" id="KEH19307.1"/>
    </source>
</evidence>
<dbReference type="Gramene" id="rna46736">
    <property type="protein sequence ID" value="RHN40573.1"/>
    <property type="gene ID" value="gene46736"/>
</dbReference>
<evidence type="ECO:0000256" key="1">
    <source>
        <dbReference type="SAM" id="Phobius"/>
    </source>
</evidence>
<feature type="transmembrane region" description="Helical" evidence="1">
    <location>
        <begin position="29"/>
        <end position="49"/>
    </location>
</feature>
<dbReference type="AlphaFoldDB" id="A0A072TPH9"/>
<organism evidence="2 5">
    <name type="scientific">Medicago truncatula</name>
    <name type="common">Barrel medic</name>
    <name type="synonym">Medicago tribuloides</name>
    <dbReference type="NCBI Taxonomy" id="3880"/>
    <lineage>
        <taxon>Eukaryota</taxon>
        <taxon>Viridiplantae</taxon>
        <taxon>Streptophyta</taxon>
        <taxon>Embryophyta</taxon>
        <taxon>Tracheophyta</taxon>
        <taxon>Spermatophyta</taxon>
        <taxon>Magnoliopsida</taxon>
        <taxon>eudicotyledons</taxon>
        <taxon>Gunneridae</taxon>
        <taxon>Pentapetalae</taxon>
        <taxon>rosids</taxon>
        <taxon>fabids</taxon>
        <taxon>Fabales</taxon>
        <taxon>Fabaceae</taxon>
        <taxon>Papilionoideae</taxon>
        <taxon>50 kb inversion clade</taxon>
        <taxon>NPAAA clade</taxon>
        <taxon>Hologalegina</taxon>
        <taxon>IRL clade</taxon>
        <taxon>Trifolieae</taxon>
        <taxon>Medicago</taxon>
    </lineage>
</organism>
<evidence type="ECO:0000313" key="3">
    <source>
        <dbReference type="EMBL" id="RHN40573.1"/>
    </source>
</evidence>
<reference evidence="2 5" key="1">
    <citation type="journal article" date="2011" name="Nature">
        <title>The Medicago genome provides insight into the evolution of rhizobial symbioses.</title>
        <authorList>
            <person name="Young N.D."/>
            <person name="Debelle F."/>
            <person name="Oldroyd G.E."/>
            <person name="Geurts R."/>
            <person name="Cannon S.B."/>
            <person name="Udvardi M.K."/>
            <person name="Benedito V.A."/>
            <person name="Mayer K.F."/>
            <person name="Gouzy J."/>
            <person name="Schoof H."/>
            <person name="Van de Peer Y."/>
            <person name="Proost S."/>
            <person name="Cook D.R."/>
            <person name="Meyers B.C."/>
            <person name="Spannagl M."/>
            <person name="Cheung F."/>
            <person name="De Mita S."/>
            <person name="Krishnakumar V."/>
            <person name="Gundlach H."/>
            <person name="Zhou S."/>
            <person name="Mudge J."/>
            <person name="Bharti A.K."/>
            <person name="Murray J.D."/>
            <person name="Naoumkina M.A."/>
            <person name="Rosen B."/>
            <person name="Silverstein K.A."/>
            <person name="Tang H."/>
            <person name="Rombauts S."/>
            <person name="Zhao P.X."/>
            <person name="Zhou P."/>
            <person name="Barbe V."/>
            <person name="Bardou P."/>
            <person name="Bechner M."/>
            <person name="Bellec A."/>
            <person name="Berger A."/>
            <person name="Berges H."/>
            <person name="Bidwell S."/>
            <person name="Bisseling T."/>
            <person name="Choisne N."/>
            <person name="Couloux A."/>
            <person name="Denny R."/>
            <person name="Deshpande S."/>
            <person name="Dai X."/>
            <person name="Doyle J.J."/>
            <person name="Dudez A.M."/>
            <person name="Farmer A.D."/>
            <person name="Fouteau S."/>
            <person name="Franken C."/>
            <person name="Gibelin C."/>
            <person name="Gish J."/>
            <person name="Goldstein S."/>
            <person name="Gonzalez A.J."/>
            <person name="Green P.J."/>
            <person name="Hallab A."/>
            <person name="Hartog M."/>
            <person name="Hua A."/>
            <person name="Humphray S.J."/>
            <person name="Jeong D.H."/>
            <person name="Jing Y."/>
            <person name="Jocker A."/>
            <person name="Kenton S.M."/>
            <person name="Kim D.J."/>
            <person name="Klee K."/>
            <person name="Lai H."/>
            <person name="Lang C."/>
            <person name="Lin S."/>
            <person name="Macmil S.L."/>
            <person name="Magdelenat G."/>
            <person name="Matthews L."/>
            <person name="McCorrison J."/>
            <person name="Monaghan E.L."/>
            <person name="Mun J.H."/>
            <person name="Najar F.Z."/>
            <person name="Nicholson C."/>
            <person name="Noirot C."/>
            <person name="O'Bleness M."/>
            <person name="Paule C.R."/>
            <person name="Poulain J."/>
            <person name="Prion F."/>
            <person name="Qin B."/>
            <person name="Qu C."/>
            <person name="Retzel E.F."/>
            <person name="Riddle C."/>
            <person name="Sallet E."/>
            <person name="Samain S."/>
            <person name="Samson N."/>
            <person name="Sanders I."/>
            <person name="Saurat O."/>
            <person name="Scarpelli C."/>
            <person name="Schiex T."/>
            <person name="Segurens B."/>
            <person name="Severin A.J."/>
            <person name="Sherrier D.J."/>
            <person name="Shi R."/>
            <person name="Sims S."/>
            <person name="Singer S.R."/>
            <person name="Sinharoy S."/>
            <person name="Sterck L."/>
            <person name="Viollet A."/>
            <person name="Wang B.B."/>
            <person name="Wang K."/>
            <person name="Wang M."/>
            <person name="Wang X."/>
            <person name="Warfsmann J."/>
            <person name="Weissenbach J."/>
            <person name="White D.D."/>
            <person name="White J.D."/>
            <person name="Wiley G.B."/>
            <person name="Wincker P."/>
            <person name="Xing Y."/>
            <person name="Yang L."/>
            <person name="Yao Z."/>
            <person name="Ying F."/>
            <person name="Zhai J."/>
            <person name="Zhou L."/>
            <person name="Zuber A."/>
            <person name="Denarie J."/>
            <person name="Dixon R.A."/>
            <person name="May G.D."/>
            <person name="Schwartz D.C."/>
            <person name="Rogers J."/>
            <person name="Quetier F."/>
            <person name="Town C.D."/>
            <person name="Roe B.A."/>
        </authorList>
    </citation>
    <scope>NUCLEOTIDE SEQUENCE [LARGE SCALE GENOMIC DNA]</scope>
    <source>
        <strain evidence="2">A17</strain>
        <strain evidence="4 5">cv. Jemalong A17</strain>
    </source>
</reference>
<dbReference type="EMBL" id="PSQE01000008">
    <property type="protein sequence ID" value="RHN40573.1"/>
    <property type="molecule type" value="Genomic_DNA"/>
</dbReference>
<sequence length="60" mass="6903">MYIKSSSFDCSCLCYRFGKNMKRTGLGSCYIQAFVYFLLAICEMIPPPIESIKLTENYTL</sequence>
<dbReference type="EMBL" id="CM001224">
    <property type="protein sequence ID" value="KEH19307.1"/>
    <property type="molecule type" value="Genomic_DNA"/>
</dbReference>
<protein>
    <submittedName>
        <fullName evidence="2">Transmembrane protein, putative</fullName>
    </submittedName>
</protein>
<name>A0A072TPH9_MEDTR</name>
<proteinExistence type="predicted"/>
<reference evidence="6" key="4">
    <citation type="journal article" date="2018" name="Nat. Plants">
        <title>Whole-genome landscape of Medicago truncatula symbiotic genes.</title>
        <authorList>
            <person name="Pecrix Y."/>
            <person name="Staton S.E."/>
            <person name="Sallet E."/>
            <person name="Lelandais-Briere C."/>
            <person name="Moreau S."/>
            <person name="Carrere S."/>
            <person name="Blein T."/>
            <person name="Jardinaud M.F."/>
            <person name="Latrasse D."/>
            <person name="Zouine M."/>
            <person name="Zahm M."/>
            <person name="Kreplak J."/>
            <person name="Mayjonade B."/>
            <person name="Satge C."/>
            <person name="Perez M."/>
            <person name="Cauet S."/>
            <person name="Marande W."/>
            <person name="Chantry-Darmon C."/>
            <person name="Lopez-Roques C."/>
            <person name="Bouchez O."/>
            <person name="Berard A."/>
            <person name="Debelle F."/>
            <person name="Munos S."/>
            <person name="Bendahmane A."/>
            <person name="Berges H."/>
            <person name="Niebel A."/>
            <person name="Buitink J."/>
            <person name="Frugier F."/>
            <person name="Benhamed M."/>
            <person name="Crespi M."/>
            <person name="Gouzy J."/>
            <person name="Gamas P."/>
        </authorList>
    </citation>
    <scope>NUCLEOTIDE SEQUENCE [LARGE SCALE GENOMIC DNA]</scope>
    <source>
        <strain evidence="6">cv. Jemalong A17</strain>
    </source>
</reference>
<reference evidence="3" key="5">
    <citation type="journal article" date="2018" name="Nat. Plants">
        <title>Whole-genome landscape of Medicago truncatula symbiotic genes.</title>
        <authorList>
            <person name="Pecrix Y."/>
            <person name="Gamas P."/>
            <person name="Carrere S."/>
        </authorList>
    </citation>
    <scope>NUCLEOTIDE SEQUENCE</scope>
    <source>
        <tissue evidence="3">Leaves</tissue>
    </source>
</reference>
<keyword evidence="1" id="KW-1133">Transmembrane helix</keyword>
<dbReference type="EnsemblPlants" id="KEH19307">
    <property type="protein sequence ID" value="KEH19307"/>
    <property type="gene ID" value="MTR_8g446760"/>
</dbReference>
<evidence type="ECO:0000313" key="4">
    <source>
        <dbReference type="EnsemblPlants" id="KEH19307"/>
    </source>
</evidence>
<dbReference type="Proteomes" id="UP000002051">
    <property type="component" value="Chromosome 8"/>
</dbReference>